<feature type="domain" description="ACB" evidence="10">
    <location>
        <begin position="3"/>
        <end position="98"/>
    </location>
</feature>
<keyword evidence="5" id="KW-0521">NADP</keyword>
<evidence type="ECO:0000256" key="6">
    <source>
        <dbReference type="ARBA" id="ARBA00023002"/>
    </source>
</evidence>
<dbReference type="SUPFAM" id="SSF53597">
    <property type="entry name" value="Dihydrofolate reductase-like"/>
    <property type="match status" value="1"/>
</dbReference>
<keyword evidence="8" id="KW-0040">ANK repeat</keyword>
<evidence type="ECO:0000256" key="9">
    <source>
        <dbReference type="RuleBase" id="RU004474"/>
    </source>
</evidence>
<gene>
    <name evidence="12" type="ORF">Ciccas_001986</name>
</gene>
<name>A0ABD2QJI5_9PLAT</name>
<dbReference type="PROSITE" id="PS51228">
    <property type="entry name" value="ACB_2"/>
    <property type="match status" value="1"/>
</dbReference>
<proteinExistence type="inferred from homology"/>
<dbReference type="InterPro" id="IPR035984">
    <property type="entry name" value="Acyl-CoA-binding_sf"/>
</dbReference>
<dbReference type="InterPro" id="IPR014352">
    <property type="entry name" value="FERM/acyl-CoA-bd_prot_sf"/>
</dbReference>
<dbReference type="GO" id="GO:0006730">
    <property type="term" value="P:one-carbon metabolic process"/>
    <property type="evidence" value="ECO:0007669"/>
    <property type="project" value="UniProtKB-KW"/>
</dbReference>
<evidence type="ECO:0000256" key="1">
    <source>
        <dbReference type="ARBA" id="ARBA00004903"/>
    </source>
</evidence>
<dbReference type="PANTHER" id="PTHR48069:SF3">
    <property type="entry name" value="DIHYDROFOLATE REDUCTASE"/>
    <property type="match status" value="1"/>
</dbReference>
<dbReference type="PROSITE" id="PS51330">
    <property type="entry name" value="DHFR_2"/>
    <property type="match status" value="1"/>
</dbReference>
<evidence type="ECO:0000256" key="5">
    <source>
        <dbReference type="ARBA" id="ARBA00022857"/>
    </source>
</evidence>
<dbReference type="InterPro" id="IPR001796">
    <property type="entry name" value="DHFR_dom"/>
</dbReference>
<sequence>MDIEAEYQTAVTWVQDNNKSLTESELLYFYARFKQATATRLDRACFSSQRRPNGESIFTVLNLVSFRDAWDSVKGKSKEDSKKEYVQKYREVKNKGVETASTVESAKRVSTMRLLGEEDTFGYDPTLETCIIPFARDGQLAPIEQLLEAGKVQAKSMFMTRDQHGLTALHWAVDRGHISVVRFLLEKCPCDWFDVNDPDSDGQTPLHYCAMSGNVELCKYLCSKGASKAAKDAEGLTPRDVAEDSISTTARGVLMAPPPFVNRLYLAWRRRTIEVFHTSSPGRRLNIIVAVGPNNGIGFKGHLPWLIKQDMAHFRKITLKPSSQVPQAQNVAIMGRNTWESIPERFRPLKNRINCVISSTLSLGHLPQVKVYASFAKCLEEMYALQEAGEAGEIFVIGGQRMYEEAMQRKDRPVRIFCTHVKKEIEADCFFPAVDWTALKKVPDPDVEQGDQQDEQGTHFEFCIYDLC</sequence>
<dbReference type="InterPro" id="IPR012259">
    <property type="entry name" value="DHFR"/>
</dbReference>
<dbReference type="Pfam" id="PF00887">
    <property type="entry name" value="ACBP"/>
    <property type="match status" value="1"/>
</dbReference>
<dbReference type="PROSITE" id="PS50297">
    <property type="entry name" value="ANK_REP_REGION"/>
    <property type="match status" value="2"/>
</dbReference>
<dbReference type="Gene3D" id="1.25.40.20">
    <property type="entry name" value="Ankyrin repeat-containing domain"/>
    <property type="match status" value="1"/>
</dbReference>
<dbReference type="Proteomes" id="UP001626550">
    <property type="component" value="Unassembled WGS sequence"/>
</dbReference>
<keyword evidence="6" id="KW-0560">Oxidoreductase</keyword>
<dbReference type="Gene3D" id="1.20.80.10">
    <property type="match status" value="1"/>
</dbReference>
<dbReference type="InterPro" id="IPR002110">
    <property type="entry name" value="Ankyrin_rpt"/>
</dbReference>
<evidence type="ECO:0000313" key="13">
    <source>
        <dbReference type="Proteomes" id="UP001626550"/>
    </source>
</evidence>
<dbReference type="PANTHER" id="PTHR48069">
    <property type="entry name" value="DIHYDROFOLATE REDUCTASE"/>
    <property type="match status" value="1"/>
</dbReference>
<protein>
    <recommendedName>
        <fullName evidence="3">Acyl-CoA-binding domain-containing protein 6</fullName>
        <ecNumber evidence="2">1.5.1.3</ecNumber>
    </recommendedName>
</protein>
<evidence type="ECO:0000259" key="10">
    <source>
        <dbReference type="PROSITE" id="PS51228"/>
    </source>
</evidence>
<keyword evidence="4" id="KW-0554">One-carbon metabolism</keyword>
<comment type="pathway">
    <text evidence="1">Cofactor biosynthesis; tetrahydrofolate biosynthesis; 5,6,7,8-tetrahydrofolate from 7,8-dihydrofolate: step 1/1.</text>
</comment>
<feature type="repeat" description="ANK" evidence="8">
    <location>
        <begin position="201"/>
        <end position="233"/>
    </location>
</feature>
<dbReference type="GO" id="GO:0004146">
    <property type="term" value="F:dihydrofolate reductase activity"/>
    <property type="evidence" value="ECO:0007669"/>
    <property type="project" value="UniProtKB-EC"/>
</dbReference>
<dbReference type="Gene3D" id="3.40.430.10">
    <property type="entry name" value="Dihydrofolate Reductase, subunit A"/>
    <property type="match status" value="1"/>
</dbReference>
<dbReference type="InterPro" id="IPR017925">
    <property type="entry name" value="DHFR_CS"/>
</dbReference>
<evidence type="ECO:0000256" key="2">
    <source>
        <dbReference type="ARBA" id="ARBA00012856"/>
    </source>
</evidence>
<dbReference type="PRINTS" id="PR00070">
    <property type="entry name" value="DHFR"/>
</dbReference>
<evidence type="ECO:0000313" key="12">
    <source>
        <dbReference type="EMBL" id="KAL3319342.1"/>
    </source>
</evidence>
<comment type="caution">
    <text evidence="12">The sequence shown here is derived from an EMBL/GenBank/DDBJ whole genome shotgun (WGS) entry which is preliminary data.</text>
</comment>
<dbReference type="SUPFAM" id="SSF47027">
    <property type="entry name" value="Acyl-CoA binding protein"/>
    <property type="match status" value="1"/>
</dbReference>
<evidence type="ECO:0000256" key="3">
    <source>
        <dbReference type="ARBA" id="ARBA00018419"/>
    </source>
</evidence>
<dbReference type="InterPro" id="IPR036770">
    <property type="entry name" value="Ankyrin_rpt-contain_sf"/>
</dbReference>
<reference evidence="12 13" key="1">
    <citation type="submission" date="2024-11" db="EMBL/GenBank/DDBJ databases">
        <title>Adaptive evolution of stress response genes in parasites aligns with host niche diversity.</title>
        <authorList>
            <person name="Hahn C."/>
            <person name="Resl P."/>
        </authorList>
    </citation>
    <scope>NUCLEOTIDE SEQUENCE [LARGE SCALE GENOMIC DNA]</scope>
    <source>
        <strain evidence="12">EGGRZ-B1_66</strain>
        <tissue evidence="12">Body</tissue>
    </source>
</reference>
<comment type="catalytic activity">
    <reaction evidence="7">
        <text>(6S)-5,6,7,8-tetrahydrofolate + NADP(+) = 7,8-dihydrofolate + NADPH + H(+)</text>
        <dbReference type="Rhea" id="RHEA:15009"/>
        <dbReference type="ChEBI" id="CHEBI:15378"/>
        <dbReference type="ChEBI" id="CHEBI:57451"/>
        <dbReference type="ChEBI" id="CHEBI:57453"/>
        <dbReference type="ChEBI" id="CHEBI:57783"/>
        <dbReference type="ChEBI" id="CHEBI:58349"/>
        <dbReference type="EC" id="1.5.1.3"/>
    </reaction>
</comment>
<evidence type="ECO:0000259" key="11">
    <source>
        <dbReference type="PROSITE" id="PS51330"/>
    </source>
</evidence>
<feature type="repeat" description="ANK" evidence="8">
    <location>
        <begin position="164"/>
        <end position="187"/>
    </location>
</feature>
<dbReference type="Pfam" id="PF00186">
    <property type="entry name" value="DHFR_1"/>
    <property type="match status" value="1"/>
</dbReference>
<dbReference type="SMART" id="SM00248">
    <property type="entry name" value="ANK"/>
    <property type="match status" value="2"/>
</dbReference>
<dbReference type="PROSITE" id="PS50088">
    <property type="entry name" value="ANK_REPEAT"/>
    <property type="match status" value="2"/>
</dbReference>
<dbReference type="InterPro" id="IPR000582">
    <property type="entry name" value="Acyl-CoA-binding_protein"/>
</dbReference>
<comment type="similarity">
    <text evidence="9">Belongs to the dihydrofolate reductase family.</text>
</comment>
<dbReference type="PROSITE" id="PS00075">
    <property type="entry name" value="DHFR_1"/>
    <property type="match status" value="1"/>
</dbReference>
<evidence type="ECO:0000256" key="8">
    <source>
        <dbReference type="PROSITE-ProRule" id="PRU00023"/>
    </source>
</evidence>
<accession>A0ABD2QJI5</accession>
<feature type="domain" description="DHFR" evidence="11">
    <location>
        <begin position="284"/>
        <end position="467"/>
    </location>
</feature>
<dbReference type="EC" id="1.5.1.3" evidence="2"/>
<dbReference type="CDD" id="cd00209">
    <property type="entry name" value="DHFR"/>
    <property type="match status" value="1"/>
</dbReference>
<evidence type="ECO:0000256" key="4">
    <source>
        <dbReference type="ARBA" id="ARBA00022563"/>
    </source>
</evidence>
<evidence type="ECO:0000256" key="7">
    <source>
        <dbReference type="ARBA" id="ARBA00048873"/>
    </source>
</evidence>
<dbReference type="InterPro" id="IPR024072">
    <property type="entry name" value="DHFR-like_dom_sf"/>
</dbReference>
<dbReference type="SUPFAM" id="SSF48403">
    <property type="entry name" value="Ankyrin repeat"/>
    <property type="match status" value="1"/>
</dbReference>
<keyword evidence="13" id="KW-1185">Reference proteome</keyword>
<organism evidence="12 13">
    <name type="scientific">Cichlidogyrus casuarinus</name>
    <dbReference type="NCBI Taxonomy" id="1844966"/>
    <lineage>
        <taxon>Eukaryota</taxon>
        <taxon>Metazoa</taxon>
        <taxon>Spiralia</taxon>
        <taxon>Lophotrochozoa</taxon>
        <taxon>Platyhelminthes</taxon>
        <taxon>Monogenea</taxon>
        <taxon>Monopisthocotylea</taxon>
        <taxon>Dactylogyridea</taxon>
        <taxon>Ancyrocephalidae</taxon>
        <taxon>Cichlidogyrus</taxon>
    </lineage>
</organism>
<dbReference type="AlphaFoldDB" id="A0ABD2QJI5"/>
<dbReference type="EMBL" id="JBJKFK010000144">
    <property type="protein sequence ID" value="KAL3319342.1"/>
    <property type="molecule type" value="Genomic_DNA"/>
</dbReference>
<dbReference type="Pfam" id="PF12796">
    <property type="entry name" value="Ank_2"/>
    <property type="match status" value="1"/>
</dbReference>